<keyword evidence="2" id="KW-0808">Transferase</keyword>
<organism evidence="2 3">
    <name type="scientific">candidate division KSB3 bacterium</name>
    <dbReference type="NCBI Taxonomy" id="2044937"/>
    <lineage>
        <taxon>Bacteria</taxon>
        <taxon>candidate division KSB3</taxon>
    </lineage>
</organism>
<evidence type="ECO:0000259" key="1">
    <source>
        <dbReference type="Pfam" id="PF03976"/>
    </source>
</evidence>
<dbReference type="EMBL" id="PDPS01000021">
    <property type="protein sequence ID" value="PID58939.1"/>
    <property type="molecule type" value="Genomic_DNA"/>
</dbReference>
<feature type="domain" description="Polyphosphate kinase-2-related" evidence="1">
    <location>
        <begin position="11"/>
        <end position="233"/>
    </location>
</feature>
<comment type="caution">
    <text evidence="2">The sequence shown here is derived from an EMBL/GenBank/DDBJ whole genome shotgun (WGS) entry which is preliminary data.</text>
</comment>
<dbReference type="GO" id="GO:0016740">
    <property type="term" value="F:transferase activity"/>
    <property type="evidence" value="ECO:0007669"/>
    <property type="project" value="UniProtKB-KW"/>
</dbReference>
<dbReference type="Pfam" id="PF03976">
    <property type="entry name" value="PPK2"/>
    <property type="match status" value="2"/>
</dbReference>
<sequence length="504" mass="59435">MLEQSDLSTKVDKKEYKSILPTLESRMGALQREARELGIPVAIVFEGWDAAGKGTLINRLIQTFDPRGCIVHPISAPNEEEAFRPFLWRFWVKTPPNGKIAVFDRSWYGRVLVGRVDKLIKKKDWQRAYEEIRSFESQLTTGGMLIIKFFLHISKHEQKKRFKKLEASPITKWKVTQEDWKHHQQYETYLNATEEMLVKTETGFAPWTVIEAHDRRFATLKTFKTVIDKLEHAIEARKKIRQSQSVALQDASSDVQGEQEDGTVDLLNSSLLDRVDLSLDLERNAYREQLKACQQRIFELEHKIYMKRIPVVITYEGWDAAGKGGNIRRLTQSMDPRGYEVIPVAAPNDIEHAHHYLWRFWKAFPKAGHITIFDRTWYGRVLVERVEGFCHEREWRRAYREINEMEEQLVNFGTVLVKFWLHIDKEEQLRRFEARQQSPYKQWKITDEDWRNREKWDVYKQAVDEMLFRTSTANAPWTVVEANSKYYARIKVLKTVIASIEAQL</sequence>
<proteinExistence type="predicted"/>
<evidence type="ECO:0000313" key="2">
    <source>
        <dbReference type="EMBL" id="PID58939.1"/>
    </source>
</evidence>
<protein>
    <submittedName>
        <fullName evidence="2">Phosphate--AMP phosphotransferase</fullName>
    </submittedName>
</protein>
<dbReference type="SUPFAM" id="SSF52540">
    <property type="entry name" value="P-loop containing nucleoside triphosphate hydrolases"/>
    <property type="match status" value="2"/>
</dbReference>
<evidence type="ECO:0000313" key="3">
    <source>
        <dbReference type="Proteomes" id="UP000229740"/>
    </source>
</evidence>
<dbReference type="AlphaFoldDB" id="A0A2G6EA23"/>
<dbReference type="Gene3D" id="3.40.50.300">
    <property type="entry name" value="P-loop containing nucleotide triphosphate hydrolases"/>
    <property type="match status" value="2"/>
</dbReference>
<dbReference type="PANTHER" id="PTHR34383:SF3">
    <property type="entry name" value="POLYPHOSPHATE:AMP PHOSPHOTRANSFERASE"/>
    <property type="match status" value="1"/>
</dbReference>
<reference evidence="2 3" key="1">
    <citation type="submission" date="2017-10" db="EMBL/GenBank/DDBJ databases">
        <title>Novel microbial diversity and functional potential in the marine mammal oral microbiome.</title>
        <authorList>
            <person name="Dudek N.K."/>
            <person name="Sun C.L."/>
            <person name="Burstein D."/>
            <person name="Kantor R.S."/>
            <person name="Aliaga Goltsman D.S."/>
            <person name="Bik E.M."/>
            <person name="Thomas B.C."/>
            <person name="Banfield J.F."/>
            <person name="Relman D.A."/>
        </authorList>
    </citation>
    <scope>NUCLEOTIDE SEQUENCE [LARGE SCALE GENOMIC DNA]</scope>
    <source>
        <strain evidence="2">DOLZORAL124_49_17</strain>
    </source>
</reference>
<dbReference type="PANTHER" id="PTHR34383">
    <property type="entry name" value="POLYPHOSPHATE:AMP PHOSPHOTRANSFERASE-RELATED"/>
    <property type="match status" value="1"/>
</dbReference>
<gene>
    <name evidence="2" type="ORF">CSB45_02770</name>
</gene>
<feature type="domain" description="Polyphosphate kinase-2-related" evidence="1">
    <location>
        <begin position="281"/>
        <end position="503"/>
    </location>
</feature>
<dbReference type="InterPro" id="IPR022488">
    <property type="entry name" value="PPK2-related"/>
</dbReference>
<name>A0A2G6EA23_9BACT</name>
<dbReference type="InterPro" id="IPR027417">
    <property type="entry name" value="P-loop_NTPase"/>
</dbReference>
<accession>A0A2G6EA23</accession>
<dbReference type="Proteomes" id="UP000229740">
    <property type="component" value="Unassembled WGS sequence"/>
</dbReference>